<comment type="caution">
    <text evidence="2">The sequence shown here is derived from an EMBL/GenBank/DDBJ whole genome shotgun (WGS) entry which is preliminary data.</text>
</comment>
<dbReference type="RefSeq" id="XP_043042970.1">
    <property type="nucleotide sequence ID" value="XM_043181865.1"/>
</dbReference>
<keyword evidence="1" id="KW-1133">Transmembrane helix</keyword>
<dbReference type="EMBL" id="MU250528">
    <property type="protein sequence ID" value="KAG7449470.1"/>
    <property type="molecule type" value="Genomic_DNA"/>
</dbReference>
<keyword evidence="1" id="KW-0472">Membrane</keyword>
<dbReference type="AlphaFoldDB" id="A0A9P7VZ81"/>
<keyword evidence="1" id="KW-0812">Transmembrane</keyword>
<accession>A0A9P7VZ81</accession>
<protein>
    <submittedName>
        <fullName evidence="2">Uncharacterized protein</fullName>
    </submittedName>
</protein>
<dbReference type="GeneID" id="66104161"/>
<feature type="transmembrane region" description="Helical" evidence="1">
    <location>
        <begin position="30"/>
        <end position="59"/>
    </location>
</feature>
<sequence>MGEVGMTSLHTWNDCSFEFFESKLGVRRLVALWIVSISYCVTTASNIFLTCLWIIWLVVTGRGPLRGGKSGSHLRFSGRWSYIARPFCS</sequence>
<evidence type="ECO:0000313" key="3">
    <source>
        <dbReference type="Proteomes" id="UP000812287"/>
    </source>
</evidence>
<organism evidence="2 3">
    <name type="scientific">Guyanagaster necrorhizus</name>
    <dbReference type="NCBI Taxonomy" id="856835"/>
    <lineage>
        <taxon>Eukaryota</taxon>
        <taxon>Fungi</taxon>
        <taxon>Dikarya</taxon>
        <taxon>Basidiomycota</taxon>
        <taxon>Agaricomycotina</taxon>
        <taxon>Agaricomycetes</taxon>
        <taxon>Agaricomycetidae</taxon>
        <taxon>Agaricales</taxon>
        <taxon>Marasmiineae</taxon>
        <taxon>Physalacriaceae</taxon>
        <taxon>Guyanagaster</taxon>
    </lineage>
</organism>
<evidence type="ECO:0000256" key="1">
    <source>
        <dbReference type="SAM" id="Phobius"/>
    </source>
</evidence>
<name>A0A9P7VZ81_9AGAR</name>
<proteinExistence type="predicted"/>
<keyword evidence="3" id="KW-1185">Reference proteome</keyword>
<reference evidence="2" key="1">
    <citation type="submission" date="2020-11" db="EMBL/GenBank/DDBJ databases">
        <title>Adaptations for nitrogen fixation in a non-lichenized fungal sporocarp promotes dispersal by wood-feeding termites.</title>
        <authorList>
            <consortium name="DOE Joint Genome Institute"/>
            <person name="Koch R.A."/>
            <person name="Yoon G."/>
            <person name="Arayal U."/>
            <person name="Lail K."/>
            <person name="Amirebrahimi M."/>
            <person name="Labutti K."/>
            <person name="Lipzen A."/>
            <person name="Riley R."/>
            <person name="Barry K."/>
            <person name="Henrissat B."/>
            <person name="Grigoriev I.V."/>
            <person name="Herr J.R."/>
            <person name="Aime M.C."/>
        </authorList>
    </citation>
    <scope>NUCLEOTIDE SEQUENCE</scope>
    <source>
        <strain evidence="2">MCA 3950</strain>
    </source>
</reference>
<dbReference type="Proteomes" id="UP000812287">
    <property type="component" value="Unassembled WGS sequence"/>
</dbReference>
<evidence type="ECO:0000313" key="2">
    <source>
        <dbReference type="EMBL" id="KAG7449470.1"/>
    </source>
</evidence>
<gene>
    <name evidence="2" type="ORF">BT62DRAFT_685727</name>
</gene>